<name>A0A938B4M9_UNCTE</name>
<dbReference type="InterPro" id="IPR007460">
    <property type="entry name" value="BrnT_toxin"/>
</dbReference>
<accession>A0A938B4M9</accession>
<dbReference type="EMBL" id="VGLS01000839">
    <property type="protein sequence ID" value="MBM3226244.1"/>
    <property type="molecule type" value="Genomic_DNA"/>
</dbReference>
<dbReference type="AlphaFoldDB" id="A0A938B4M9"/>
<evidence type="ECO:0000313" key="2">
    <source>
        <dbReference type="Proteomes" id="UP000712673"/>
    </source>
</evidence>
<protein>
    <submittedName>
        <fullName evidence="1">BrnT family toxin</fullName>
    </submittedName>
</protein>
<gene>
    <name evidence="1" type="ORF">FJZ47_20970</name>
</gene>
<proteinExistence type="predicted"/>
<dbReference type="Gene3D" id="3.10.450.530">
    <property type="entry name" value="Ribonuclease toxin, BrnT, of type II toxin-antitoxin system"/>
    <property type="match status" value="1"/>
</dbReference>
<comment type="caution">
    <text evidence="1">The sequence shown here is derived from an EMBL/GenBank/DDBJ whole genome shotgun (WGS) entry which is preliminary data.</text>
</comment>
<dbReference type="Proteomes" id="UP000712673">
    <property type="component" value="Unassembled WGS sequence"/>
</dbReference>
<organism evidence="1 2">
    <name type="scientific">Tectimicrobiota bacterium</name>
    <dbReference type="NCBI Taxonomy" id="2528274"/>
    <lineage>
        <taxon>Bacteria</taxon>
        <taxon>Pseudomonadati</taxon>
        <taxon>Nitrospinota/Tectimicrobiota group</taxon>
        <taxon>Candidatus Tectimicrobiota</taxon>
    </lineage>
</organism>
<sequence>MRIDYIVCPDNIADKLAAKHHMTVREARQVLLSQPRMRFAEYGHTAGEDVYATFGQTFAGRYVVVFFVYKPTTATAIIISARDMSPKERRAYGRK</sequence>
<dbReference type="InterPro" id="IPR038573">
    <property type="entry name" value="BrnT_sf"/>
</dbReference>
<reference evidence="1" key="1">
    <citation type="submission" date="2019-03" db="EMBL/GenBank/DDBJ databases">
        <title>Lake Tanganyika Metagenome-Assembled Genomes (MAGs).</title>
        <authorList>
            <person name="Tran P."/>
        </authorList>
    </citation>
    <scope>NUCLEOTIDE SEQUENCE</scope>
    <source>
        <strain evidence="1">K_DeepCast_65m_m2_066</strain>
    </source>
</reference>
<evidence type="ECO:0000313" key="1">
    <source>
        <dbReference type="EMBL" id="MBM3226244.1"/>
    </source>
</evidence>
<dbReference type="Pfam" id="PF04365">
    <property type="entry name" value="BrnT_toxin"/>
    <property type="match status" value="1"/>
</dbReference>